<dbReference type="AlphaFoldDB" id="A0AAJ6AZS5"/>
<dbReference type="Pfam" id="PF00903">
    <property type="entry name" value="Glyoxalase"/>
    <property type="match status" value="1"/>
</dbReference>
<evidence type="ECO:0000259" key="1">
    <source>
        <dbReference type="PROSITE" id="PS51819"/>
    </source>
</evidence>
<dbReference type="PANTHER" id="PTHR36503">
    <property type="entry name" value="BLR2520 PROTEIN"/>
    <property type="match status" value="1"/>
</dbReference>
<name>A0AAJ6AZS5_9HYPH</name>
<gene>
    <name evidence="2" type="ORF">P0Y65_20100</name>
</gene>
<dbReference type="InterPro" id="IPR004360">
    <property type="entry name" value="Glyas_Fos-R_dOase_dom"/>
</dbReference>
<dbReference type="PROSITE" id="PS51819">
    <property type="entry name" value="VOC"/>
    <property type="match status" value="1"/>
</dbReference>
<dbReference type="InterPro" id="IPR037523">
    <property type="entry name" value="VOC_core"/>
</dbReference>
<proteinExistence type="predicted"/>
<dbReference type="PANTHER" id="PTHR36503:SF1">
    <property type="entry name" value="BLR2520 PROTEIN"/>
    <property type="match status" value="1"/>
</dbReference>
<dbReference type="SUPFAM" id="SSF54593">
    <property type="entry name" value="Glyoxalase/Bleomycin resistance protein/Dihydroxybiphenyl dioxygenase"/>
    <property type="match status" value="1"/>
</dbReference>
<accession>A0AAJ6AZS5</accession>
<dbReference type="Gene3D" id="3.10.180.10">
    <property type="entry name" value="2,3-Dihydroxybiphenyl 1,2-Dioxygenase, domain 1"/>
    <property type="match status" value="1"/>
</dbReference>
<dbReference type="EMBL" id="CP119312">
    <property type="protein sequence ID" value="WEK04447.1"/>
    <property type="molecule type" value="Genomic_DNA"/>
</dbReference>
<evidence type="ECO:0000313" key="2">
    <source>
        <dbReference type="EMBL" id="WEK04447.1"/>
    </source>
</evidence>
<dbReference type="InterPro" id="IPR029068">
    <property type="entry name" value="Glyas_Bleomycin-R_OHBP_Dase"/>
</dbReference>
<protein>
    <submittedName>
        <fullName evidence="2">VOC family protein</fullName>
    </submittedName>
</protein>
<feature type="domain" description="VOC" evidence="1">
    <location>
        <begin position="4"/>
        <end position="123"/>
    </location>
</feature>
<organism evidence="2 3">
    <name type="scientific">Candidatus Devosia phytovorans</name>
    <dbReference type="NCBI Taxonomy" id="3121372"/>
    <lineage>
        <taxon>Bacteria</taxon>
        <taxon>Pseudomonadati</taxon>
        <taxon>Pseudomonadota</taxon>
        <taxon>Alphaproteobacteria</taxon>
        <taxon>Hyphomicrobiales</taxon>
        <taxon>Devosiaceae</taxon>
        <taxon>Devosia</taxon>
    </lineage>
</organism>
<reference evidence="2" key="1">
    <citation type="submission" date="2023-03" db="EMBL/GenBank/DDBJ databases">
        <title>Andean soil-derived lignocellulolytic bacterial consortium as a source of novel taxa and putative plastic-active enzymes.</title>
        <authorList>
            <person name="Diaz-Garcia L."/>
            <person name="Chuvochina M."/>
            <person name="Feuerriegel G."/>
            <person name="Bunk B."/>
            <person name="Sproer C."/>
            <person name="Streit W.R."/>
            <person name="Rodriguez L.M."/>
            <person name="Overmann J."/>
            <person name="Jimenez D.J."/>
        </authorList>
    </citation>
    <scope>NUCLEOTIDE SEQUENCE</scope>
    <source>
        <strain evidence="2">MAG 4196</strain>
    </source>
</reference>
<sequence>MEPRISLVTLGVTDLARSIAFYEALGWQRSMKEAEGVAFFQLGGLILSLYPDLAKDAGTPDIKGPGAFSLSHNVRAEDDVDVIVDKLVLLGATITAPTRTMPWGGRVAYLADPDGFSWEIAWNPDFPIAGDGTISMPG</sequence>
<dbReference type="Proteomes" id="UP001217476">
    <property type="component" value="Chromosome"/>
</dbReference>
<evidence type="ECO:0000313" key="3">
    <source>
        <dbReference type="Proteomes" id="UP001217476"/>
    </source>
</evidence>